<feature type="signal peptide" evidence="1">
    <location>
        <begin position="1"/>
        <end position="20"/>
    </location>
</feature>
<dbReference type="RefSeq" id="WP_146094727.1">
    <property type="nucleotide sequence ID" value="NZ_CP168173.1"/>
</dbReference>
<dbReference type="Proteomes" id="UP001140230">
    <property type="component" value="Unassembled WGS sequence"/>
</dbReference>
<dbReference type="EMBL" id="JANWTP010000139">
    <property type="protein sequence ID" value="MDC8640562.1"/>
    <property type="molecule type" value="Genomic_DNA"/>
</dbReference>
<name>A0A9X4BVX7_9XANT</name>
<protein>
    <submittedName>
        <fullName evidence="3">DUF4189 domain-containing protein</fullName>
    </submittedName>
</protein>
<sequence>MNILFLLALYAFSSIGFARAEGGCPPGQYPIGGQGAMACAPLPQGSNQQQARPSGKWIKTWGAIAMGSIDSVTSYGVTTGKLSKAEAEVDALLRCGSHGETNCQIGLSYRNQCAVVAEPHVNDKPFSEGYSTFIGASTVQKASDIALNQCNQANKELAGSKCAIVYSACSEPIFRKFDGT</sequence>
<dbReference type="InterPro" id="IPR025240">
    <property type="entry name" value="DUF4189"/>
</dbReference>
<reference evidence="3" key="2">
    <citation type="submission" date="2022-08" db="EMBL/GenBank/DDBJ databases">
        <authorList>
            <person name="Iruegas-Bocardo F."/>
            <person name="Weisberg A.J."/>
            <person name="Riutta E.R."/>
            <person name="Kilday K."/>
            <person name="Bonkowski J.C."/>
            <person name="Creswell T."/>
            <person name="Daughtrey M.L."/>
            <person name="Rane K."/>
            <person name="Grunwald N.J."/>
            <person name="Chang J.H."/>
            <person name="Putnam M.L."/>
        </authorList>
    </citation>
    <scope>NUCLEOTIDE SEQUENCE</scope>
    <source>
        <strain evidence="3">22-338</strain>
    </source>
</reference>
<gene>
    <name evidence="3" type="ORF">NY667_22880</name>
</gene>
<evidence type="ECO:0000259" key="2">
    <source>
        <dbReference type="Pfam" id="PF13827"/>
    </source>
</evidence>
<dbReference type="AlphaFoldDB" id="A0A9X4BVX7"/>
<accession>A0A9X4BVX7</accession>
<dbReference type="Pfam" id="PF13827">
    <property type="entry name" value="DUF4189"/>
    <property type="match status" value="1"/>
</dbReference>
<feature type="domain" description="DUF4189" evidence="2">
    <location>
        <begin position="61"/>
        <end position="169"/>
    </location>
</feature>
<evidence type="ECO:0000256" key="1">
    <source>
        <dbReference type="SAM" id="SignalP"/>
    </source>
</evidence>
<feature type="chain" id="PRO_5040804862" evidence="1">
    <location>
        <begin position="21"/>
        <end position="180"/>
    </location>
</feature>
<comment type="caution">
    <text evidence="3">The sequence shown here is derived from an EMBL/GenBank/DDBJ whole genome shotgun (WGS) entry which is preliminary data.</text>
</comment>
<reference evidence="3" key="1">
    <citation type="journal article" date="2022" name="Phytopathology">
        <title>Whole genome sequencing-based tracing of a 2022 introduction and outbreak of Xanthomonas hortorum pv. pelargonii.</title>
        <authorList>
            <person name="Iruegas Bocardo F."/>
            <person name="Weisberg A.J."/>
            <person name="Riutta E.R."/>
            <person name="Kilday K.B."/>
            <person name="Bonkowski J.C."/>
            <person name="Creswell T.C."/>
            <person name="Daughtrey M."/>
            <person name="Rane K.K."/>
            <person name="Grunwald N.J."/>
            <person name="Chang J.H."/>
            <person name="Putnam M."/>
        </authorList>
    </citation>
    <scope>NUCLEOTIDE SEQUENCE</scope>
    <source>
        <strain evidence="3">22-338</strain>
    </source>
</reference>
<evidence type="ECO:0000313" key="4">
    <source>
        <dbReference type="Proteomes" id="UP001140230"/>
    </source>
</evidence>
<proteinExistence type="predicted"/>
<evidence type="ECO:0000313" key="3">
    <source>
        <dbReference type="EMBL" id="MDC8640562.1"/>
    </source>
</evidence>
<keyword evidence="1" id="KW-0732">Signal</keyword>
<organism evidence="3 4">
    <name type="scientific">Xanthomonas hortorum pv. hederae</name>
    <dbReference type="NCBI Taxonomy" id="453603"/>
    <lineage>
        <taxon>Bacteria</taxon>
        <taxon>Pseudomonadati</taxon>
        <taxon>Pseudomonadota</taxon>
        <taxon>Gammaproteobacteria</taxon>
        <taxon>Lysobacterales</taxon>
        <taxon>Lysobacteraceae</taxon>
        <taxon>Xanthomonas</taxon>
    </lineage>
</organism>